<organism evidence="1 2">
    <name type="scientific">Candidatus Microbacterium stercoravium</name>
    <dbReference type="NCBI Taxonomy" id="2838697"/>
    <lineage>
        <taxon>Bacteria</taxon>
        <taxon>Bacillati</taxon>
        <taxon>Actinomycetota</taxon>
        <taxon>Actinomycetes</taxon>
        <taxon>Micrococcales</taxon>
        <taxon>Microbacteriaceae</taxon>
        <taxon>Microbacterium</taxon>
    </lineage>
</organism>
<sequence>MSPHLAVHKTQDVHDLFARQHTSSADLPDPRPLVSTLAGGVLEVLAGVREVDQLARWLDEEPYETLVLRANLAVRARSVRGRPAKQPAYMVRRVLCSSPADGVVEATAIITTPVRTRAVAIRLEGYDGRWRATSLAML</sequence>
<dbReference type="AlphaFoldDB" id="A0A9D2H647"/>
<reference evidence="1" key="1">
    <citation type="journal article" date="2021" name="PeerJ">
        <title>Extensive microbial diversity within the chicken gut microbiome revealed by metagenomics and culture.</title>
        <authorList>
            <person name="Gilroy R."/>
            <person name="Ravi A."/>
            <person name="Getino M."/>
            <person name="Pursley I."/>
            <person name="Horton D.L."/>
            <person name="Alikhan N.F."/>
            <person name="Baker D."/>
            <person name="Gharbi K."/>
            <person name="Hall N."/>
            <person name="Watson M."/>
            <person name="Adriaenssens E.M."/>
            <person name="Foster-Nyarko E."/>
            <person name="Jarju S."/>
            <person name="Secka A."/>
            <person name="Antonio M."/>
            <person name="Oren A."/>
            <person name="Chaudhuri R.R."/>
            <person name="La Ragione R."/>
            <person name="Hildebrand F."/>
            <person name="Pallen M.J."/>
        </authorList>
    </citation>
    <scope>NUCLEOTIDE SEQUENCE</scope>
    <source>
        <strain evidence="1">ChiHjej8B7-3636</strain>
    </source>
</reference>
<name>A0A9D2H647_9MICO</name>
<comment type="caution">
    <text evidence="1">The sequence shown here is derived from an EMBL/GenBank/DDBJ whole genome shotgun (WGS) entry which is preliminary data.</text>
</comment>
<dbReference type="Pfam" id="PF20060">
    <property type="entry name" value="DUF6459"/>
    <property type="match status" value="1"/>
</dbReference>
<evidence type="ECO:0000313" key="1">
    <source>
        <dbReference type="EMBL" id="HJA05258.1"/>
    </source>
</evidence>
<reference evidence="1" key="2">
    <citation type="submission" date="2021-04" db="EMBL/GenBank/DDBJ databases">
        <authorList>
            <person name="Gilroy R."/>
        </authorList>
    </citation>
    <scope>NUCLEOTIDE SEQUENCE</scope>
    <source>
        <strain evidence="1">ChiHjej8B7-3636</strain>
    </source>
</reference>
<protein>
    <submittedName>
        <fullName evidence="1">3-hydroxyacyl-CoA dehydrogenase</fullName>
    </submittedName>
</protein>
<dbReference type="EMBL" id="DXAM01000140">
    <property type="protein sequence ID" value="HJA05258.1"/>
    <property type="molecule type" value="Genomic_DNA"/>
</dbReference>
<gene>
    <name evidence="1" type="ORF">H9800_10420</name>
</gene>
<proteinExistence type="predicted"/>
<dbReference type="Proteomes" id="UP000824220">
    <property type="component" value="Unassembled WGS sequence"/>
</dbReference>
<dbReference type="InterPro" id="IPR045596">
    <property type="entry name" value="DUF6459"/>
</dbReference>
<accession>A0A9D2H647</accession>
<evidence type="ECO:0000313" key="2">
    <source>
        <dbReference type="Proteomes" id="UP000824220"/>
    </source>
</evidence>